<sequence>IAGNIKGEWSGTLTVASITITAVEAQVPVATLTATPSRVTNALSRRRKGVAIRDPSNTSIIILAKTKSKDKSKTKEQIGEEESKALKKINETPAEKSAKRLKLDEVPVVDYEIYNENNKPYYKIQRAASSHQLYLSFLSLLRNFNKEDLEALWRLIITFTTTQLILLVVRKYPLTKFTLNQMLNNVLLEVEEESEVSLELLSQVKTTKLRQLRQSAAADTRLKKMTKIDENIINEYYYKFIQVGFANMIHEIYEYGRCIVPTFSMELIYKGLGLLVPLLESNRFGILFDDLEKGRVGSDDGVTTSLQLSQNSRPPMLDHQDKYMMKAQVHVTKSSAIFDVQPLPRRKHYCQIYHVVKHMLRERLLASFQDREHEGGDTRSQGGIKVARSITEIGESNQLLIGLVARSVPKDRTRSVPKEPSRSVLNELTISVPKEPSRSVPKEPSRSVSKEPSRSVPEEPTKSVPEEPTRSVPNEPSRSVLKEPI</sequence>
<evidence type="ECO:0000313" key="2">
    <source>
        <dbReference type="EMBL" id="GEY21330.1"/>
    </source>
</evidence>
<protein>
    <submittedName>
        <fullName evidence="2">Uncharacterized protein</fullName>
    </submittedName>
</protein>
<dbReference type="AlphaFoldDB" id="A0A699HFJ2"/>
<feature type="compositionally biased region" description="Basic and acidic residues" evidence="1">
    <location>
        <begin position="435"/>
        <end position="469"/>
    </location>
</feature>
<comment type="caution">
    <text evidence="2">The sequence shown here is derived from an EMBL/GenBank/DDBJ whole genome shotgun (WGS) entry which is preliminary data.</text>
</comment>
<dbReference type="EMBL" id="BKCJ010160385">
    <property type="protein sequence ID" value="GEY21330.1"/>
    <property type="molecule type" value="Genomic_DNA"/>
</dbReference>
<accession>A0A699HFJ2</accession>
<gene>
    <name evidence="2" type="ORF">Tci_393304</name>
</gene>
<feature type="non-terminal residue" evidence="2">
    <location>
        <position position="1"/>
    </location>
</feature>
<proteinExistence type="predicted"/>
<evidence type="ECO:0000256" key="1">
    <source>
        <dbReference type="SAM" id="MobiDB-lite"/>
    </source>
</evidence>
<feature type="compositionally biased region" description="Basic and acidic residues" evidence="1">
    <location>
        <begin position="410"/>
        <end position="421"/>
    </location>
</feature>
<feature type="region of interest" description="Disordered" evidence="1">
    <location>
        <begin position="410"/>
        <end position="485"/>
    </location>
</feature>
<reference evidence="2" key="1">
    <citation type="journal article" date="2019" name="Sci. Rep.">
        <title>Draft genome of Tanacetum cinerariifolium, the natural source of mosquito coil.</title>
        <authorList>
            <person name="Yamashiro T."/>
            <person name="Shiraishi A."/>
            <person name="Satake H."/>
            <person name="Nakayama K."/>
        </authorList>
    </citation>
    <scope>NUCLEOTIDE SEQUENCE</scope>
</reference>
<organism evidence="2">
    <name type="scientific">Tanacetum cinerariifolium</name>
    <name type="common">Dalmatian daisy</name>
    <name type="synonym">Chrysanthemum cinerariifolium</name>
    <dbReference type="NCBI Taxonomy" id="118510"/>
    <lineage>
        <taxon>Eukaryota</taxon>
        <taxon>Viridiplantae</taxon>
        <taxon>Streptophyta</taxon>
        <taxon>Embryophyta</taxon>
        <taxon>Tracheophyta</taxon>
        <taxon>Spermatophyta</taxon>
        <taxon>Magnoliopsida</taxon>
        <taxon>eudicotyledons</taxon>
        <taxon>Gunneridae</taxon>
        <taxon>Pentapetalae</taxon>
        <taxon>asterids</taxon>
        <taxon>campanulids</taxon>
        <taxon>Asterales</taxon>
        <taxon>Asteraceae</taxon>
        <taxon>Asteroideae</taxon>
        <taxon>Anthemideae</taxon>
        <taxon>Anthemidinae</taxon>
        <taxon>Tanacetum</taxon>
    </lineage>
</organism>
<name>A0A699HFJ2_TANCI</name>